<evidence type="ECO:0000256" key="3">
    <source>
        <dbReference type="ARBA" id="ARBA00022989"/>
    </source>
</evidence>
<proteinExistence type="predicted"/>
<evidence type="ECO:0000256" key="2">
    <source>
        <dbReference type="ARBA" id="ARBA00022692"/>
    </source>
</evidence>
<comment type="caution">
    <text evidence="8">The sequence shown here is derived from an EMBL/GenBank/DDBJ whole genome shotgun (WGS) entry which is preliminary data.</text>
</comment>
<comment type="subcellular location">
    <subcellularLocation>
        <location evidence="1">Endomembrane system</location>
        <topology evidence="1">Multi-pass membrane protein</topology>
    </subcellularLocation>
</comment>
<evidence type="ECO:0000256" key="4">
    <source>
        <dbReference type="ARBA" id="ARBA00023136"/>
    </source>
</evidence>
<feature type="transmembrane region" description="Helical" evidence="6">
    <location>
        <begin position="28"/>
        <end position="50"/>
    </location>
</feature>
<feature type="domain" description="DUF1232" evidence="7">
    <location>
        <begin position="74"/>
        <end position="109"/>
    </location>
</feature>
<dbReference type="EMBL" id="JAGEOK010000015">
    <property type="protein sequence ID" value="MBO2440605.1"/>
    <property type="molecule type" value="Genomic_DNA"/>
</dbReference>
<keyword evidence="3 6" id="KW-1133">Transmembrane helix</keyword>
<dbReference type="Proteomes" id="UP000666915">
    <property type="component" value="Unassembled WGS sequence"/>
</dbReference>
<feature type="compositionally biased region" description="Pro residues" evidence="5">
    <location>
        <begin position="135"/>
        <end position="145"/>
    </location>
</feature>
<evidence type="ECO:0000313" key="9">
    <source>
        <dbReference type="Proteomes" id="UP000666915"/>
    </source>
</evidence>
<accession>A0ABS3R2X8</accession>
<dbReference type="Pfam" id="PF06803">
    <property type="entry name" value="DUF1232"/>
    <property type="match status" value="1"/>
</dbReference>
<feature type="region of interest" description="Disordered" evidence="5">
    <location>
        <begin position="125"/>
        <end position="160"/>
    </location>
</feature>
<evidence type="ECO:0000256" key="1">
    <source>
        <dbReference type="ARBA" id="ARBA00004127"/>
    </source>
</evidence>
<dbReference type="InterPro" id="IPR010652">
    <property type="entry name" value="DUF1232"/>
</dbReference>
<evidence type="ECO:0000256" key="5">
    <source>
        <dbReference type="SAM" id="MobiDB-lite"/>
    </source>
</evidence>
<keyword evidence="9" id="KW-1185">Reference proteome</keyword>
<keyword evidence="4 6" id="KW-0472">Membrane</keyword>
<feature type="transmembrane region" description="Helical" evidence="6">
    <location>
        <begin position="71"/>
        <end position="88"/>
    </location>
</feature>
<gene>
    <name evidence="8" type="ORF">J4557_24040</name>
</gene>
<feature type="compositionally biased region" description="Low complexity" evidence="5">
    <location>
        <begin position="125"/>
        <end position="134"/>
    </location>
</feature>
<keyword evidence="2 6" id="KW-0812">Transmembrane</keyword>
<name>A0ABS3R2X8_9ACTN</name>
<dbReference type="RefSeq" id="WP_208268994.1">
    <property type="nucleotide sequence ID" value="NZ_BAAAGM010000024.1"/>
</dbReference>
<evidence type="ECO:0000313" key="8">
    <source>
        <dbReference type="EMBL" id="MBO2440605.1"/>
    </source>
</evidence>
<feature type="compositionally biased region" description="Basic residues" evidence="5">
    <location>
        <begin position="148"/>
        <end position="160"/>
    </location>
</feature>
<sequence>MAWFGVVLLVAGGVTVLTADGRLAGVDLTLAGAVALSAGAVLLVAGILRLRRRRRLGPVGGGAQAYYRTSTGKIVAMVVAVVYIVSPVDLIPDVFLPVGIVDDATALAWLLFALGQEYTRRSGARRAVAAGPARAPEPGPAPPSPGSLRRRGSSRRRRGR</sequence>
<feature type="transmembrane region" description="Helical" evidence="6">
    <location>
        <begin position="94"/>
        <end position="115"/>
    </location>
</feature>
<organism evidence="8 9">
    <name type="scientific">Actinomadura nitritigenes</name>
    <dbReference type="NCBI Taxonomy" id="134602"/>
    <lineage>
        <taxon>Bacteria</taxon>
        <taxon>Bacillati</taxon>
        <taxon>Actinomycetota</taxon>
        <taxon>Actinomycetes</taxon>
        <taxon>Streptosporangiales</taxon>
        <taxon>Thermomonosporaceae</taxon>
        <taxon>Actinomadura</taxon>
    </lineage>
</organism>
<reference evidence="8 9" key="1">
    <citation type="submission" date="2021-03" db="EMBL/GenBank/DDBJ databases">
        <authorList>
            <person name="Kanchanasin P."/>
            <person name="Saeng-In P."/>
            <person name="Phongsopitanun W."/>
            <person name="Yuki M."/>
            <person name="Kudo T."/>
            <person name="Ohkuma M."/>
            <person name="Tanasupawat S."/>
        </authorList>
    </citation>
    <scope>NUCLEOTIDE SEQUENCE [LARGE SCALE GENOMIC DNA]</scope>
    <source>
        <strain evidence="8 9">L46</strain>
    </source>
</reference>
<evidence type="ECO:0000256" key="6">
    <source>
        <dbReference type="SAM" id="Phobius"/>
    </source>
</evidence>
<evidence type="ECO:0000259" key="7">
    <source>
        <dbReference type="Pfam" id="PF06803"/>
    </source>
</evidence>
<protein>
    <submittedName>
        <fullName evidence="8">DUF1232 domain-containing protein</fullName>
    </submittedName>
</protein>